<sequence length="171" mass="18683">MVEAMPLDTLVELINGWGTDPRREDGRSDQPYPPAADIEERLGARPGDRVLAEVADRLHPVFAVSDPAERARLVTRLLADTGVRPALGAEAGRLYSGWLVADERDAVLASAAVALREYLAGHDSHRLGMCADLRCADVYIDTSPGGRRRFCSVTCQNRTRVAAFRSRRAQG</sequence>
<protein>
    <submittedName>
        <fullName evidence="2">CGNR zinc finger domain-containing protein</fullName>
    </submittedName>
</protein>
<evidence type="ECO:0000313" key="3">
    <source>
        <dbReference type="Proteomes" id="UP001589627"/>
    </source>
</evidence>
<name>A0ABV5YGX8_9ACTN</name>
<evidence type="ECO:0000313" key="2">
    <source>
        <dbReference type="EMBL" id="MFB9834300.1"/>
    </source>
</evidence>
<dbReference type="InterPro" id="IPR021005">
    <property type="entry name" value="Znf_CGNR"/>
</dbReference>
<dbReference type="InterPro" id="IPR023286">
    <property type="entry name" value="ABATE_dom_sf"/>
</dbReference>
<accession>A0ABV5YGX8</accession>
<gene>
    <name evidence="2" type="ORF">ACFFNX_19135</name>
</gene>
<comment type="caution">
    <text evidence="2">The sequence shown here is derived from an EMBL/GenBank/DDBJ whole genome shotgun (WGS) entry which is preliminary data.</text>
</comment>
<dbReference type="PANTHER" id="PTHR35525:SF3">
    <property type="entry name" value="BLL6575 PROTEIN"/>
    <property type="match status" value="1"/>
</dbReference>
<dbReference type="Proteomes" id="UP001589627">
    <property type="component" value="Unassembled WGS sequence"/>
</dbReference>
<reference evidence="2 3" key="1">
    <citation type="submission" date="2024-09" db="EMBL/GenBank/DDBJ databases">
        <authorList>
            <person name="Sun Q."/>
            <person name="Mori K."/>
        </authorList>
    </citation>
    <scope>NUCLEOTIDE SEQUENCE [LARGE SCALE GENOMIC DNA]</scope>
    <source>
        <strain evidence="2 3">TBRC 0563</strain>
    </source>
</reference>
<proteinExistence type="predicted"/>
<dbReference type="Gene3D" id="1.10.3300.10">
    <property type="entry name" value="Jann2411-like domain"/>
    <property type="match status" value="1"/>
</dbReference>
<feature type="domain" description="Zinc finger CGNR" evidence="1">
    <location>
        <begin position="126"/>
        <end position="168"/>
    </location>
</feature>
<dbReference type="RefSeq" id="WP_378203633.1">
    <property type="nucleotide sequence ID" value="NZ_JBHLZP010000131.1"/>
</dbReference>
<evidence type="ECO:0000259" key="1">
    <source>
        <dbReference type="Pfam" id="PF11706"/>
    </source>
</evidence>
<dbReference type="Pfam" id="PF11706">
    <property type="entry name" value="zf-CGNR"/>
    <property type="match status" value="1"/>
</dbReference>
<keyword evidence="3" id="KW-1185">Reference proteome</keyword>
<dbReference type="InterPro" id="IPR010852">
    <property type="entry name" value="ABATE"/>
</dbReference>
<dbReference type="SUPFAM" id="SSF160904">
    <property type="entry name" value="Jann2411-like"/>
    <property type="match status" value="1"/>
</dbReference>
<dbReference type="PANTHER" id="PTHR35525">
    <property type="entry name" value="BLL6575 PROTEIN"/>
    <property type="match status" value="1"/>
</dbReference>
<dbReference type="EMBL" id="JBHLZP010000131">
    <property type="protein sequence ID" value="MFB9834300.1"/>
    <property type="molecule type" value="Genomic_DNA"/>
</dbReference>
<organism evidence="2 3">
    <name type="scientific">Actinoallomurus acaciae</name>
    <dbReference type="NCBI Taxonomy" id="502577"/>
    <lineage>
        <taxon>Bacteria</taxon>
        <taxon>Bacillati</taxon>
        <taxon>Actinomycetota</taxon>
        <taxon>Actinomycetes</taxon>
        <taxon>Streptosporangiales</taxon>
        <taxon>Thermomonosporaceae</taxon>
        <taxon>Actinoallomurus</taxon>
    </lineage>
</organism>